<feature type="domain" description="FAD-binding PCMH-type" evidence="1">
    <location>
        <begin position="18"/>
        <end position="188"/>
    </location>
</feature>
<protein>
    <submittedName>
        <fullName evidence="2">Unannotated protein</fullName>
    </submittedName>
</protein>
<dbReference type="InterPro" id="IPR016169">
    <property type="entry name" value="FAD-bd_PCMH_sub2"/>
</dbReference>
<reference evidence="2" key="1">
    <citation type="submission" date="2020-05" db="EMBL/GenBank/DDBJ databases">
        <authorList>
            <person name="Chiriac C."/>
            <person name="Salcher M."/>
            <person name="Ghai R."/>
            <person name="Kavagutti S V."/>
        </authorList>
    </citation>
    <scope>NUCLEOTIDE SEQUENCE</scope>
</reference>
<dbReference type="Gene3D" id="3.30.465.10">
    <property type="match status" value="1"/>
</dbReference>
<dbReference type="InterPro" id="IPR006094">
    <property type="entry name" value="Oxid_FAD_bind_N"/>
</dbReference>
<accession>A0A6J6NHM8</accession>
<dbReference type="PANTHER" id="PTHR43762">
    <property type="entry name" value="L-GULONOLACTONE OXIDASE"/>
    <property type="match status" value="1"/>
</dbReference>
<dbReference type="PROSITE" id="PS51387">
    <property type="entry name" value="FAD_PCMH"/>
    <property type="match status" value="1"/>
</dbReference>
<dbReference type="InterPro" id="IPR016166">
    <property type="entry name" value="FAD-bd_PCMH"/>
</dbReference>
<organism evidence="2">
    <name type="scientific">freshwater metagenome</name>
    <dbReference type="NCBI Taxonomy" id="449393"/>
    <lineage>
        <taxon>unclassified sequences</taxon>
        <taxon>metagenomes</taxon>
        <taxon>ecological metagenomes</taxon>
    </lineage>
</organism>
<name>A0A6J6NHM8_9ZZZZ</name>
<proteinExistence type="predicted"/>
<sequence length="455" mass="48979">MGSETESARRLLTGWGRTAPSAAEVIRPATTEALVSALSRRPARGVIARGLGRSYGDVAQNGGGTVLDMTGLDAIHAFDPDQGTITVAAGCSLAALLDRVVAAGWFLPVTPGTRFVTVGGAIACDVHGKNHHRDGSFGEHVTALTLLTASGDMLDLTPEGTPDEFWATVGGLGLTGIVISATIQLLRVDSSAIRVDTERTADLAETFAKLRASDDTYRYSVAWLDCAAAGRLGRGIAIQGDHATRDEVDSVPPVPGLKPRISSPRWLSLAPILRSPAISILNEVHFRRARTAAGQIEAIEPFFYPLDAVGDWNRMYGRGGFLQYQFVVPLDREDVVHTALELLHRERIRSTLAVLKRFGPGSRAPLSFPMLGWTLALDIALPAPRAARVLAAIDEHVAESGGRVYLAKDSRLRQELVDVMNPRLPEWNTVRRRLDPDGVFQQDLARRLGLTGASP</sequence>
<dbReference type="GO" id="GO:0071949">
    <property type="term" value="F:FAD binding"/>
    <property type="evidence" value="ECO:0007669"/>
    <property type="project" value="InterPro"/>
</dbReference>
<evidence type="ECO:0000313" key="2">
    <source>
        <dbReference type="EMBL" id="CAB4685712.1"/>
    </source>
</evidence>
<dbReference type="Pfam" id="PF01565">
    <property type="entry name" value="FAD_binding_4"/>
    <property type="match status" value="1"/>
</dbReference>
<dbReference type="SUPFAM" id="SSF56176">
    <property type="entry name" value="FAD-binding/transporter-associated domain-like"/>
    <property type="match status" value="1"/>
</dbReference>
<dbReference type="InterPro" id="IPR036318">
    <property type="entry name" value="FAD-bd_PCMH-like_sf"/>
</dbReference>
<dbReference type="AlphaFoldDB" id="A0A6J6NHM8"/>
<dbReference type="InterPro" id="IPR010031">
    <property type="entry name" value="FAD_lactone_oxidase-like"/>
</dbReference>
<gene>
    <name evidence="2" type="ORF">UFOPK2399_00270</name>
</gene>
<dbReference type="GO" id="GO:0016899">
    <property type="term" value="F:oxidoreductase activity, acting on the CH-OH group of donors, oxygen as acceptor"/>
    <property type="evidence" value="ECO:0007669"/>
    <property type="project" value="InterPro"/>
</dbReference>
<dbReference type="PANTHER" id="PTHR43762:SF1">
    <property type="entry name" value="D-ARABINONO-1,4-LACTONE OXIDASE"/>
    <property type="match status" value="1"/>
</dbReference>
<dbReference type="EMBL" id="CAEZXP010000001">
    <property type="protein sequence ID" value="CAB4685712.1"/>
    <property type="molecule type" value="Genomic_DNA"/>
</dbReference>
<evidence type="ECO:0000259" key="1">
    <source>
        <dbReference type="PROSITE" id="PS51387"/>
    </source>
</evidence>